<dbReference type="Proteomes" id="UP000050509">
    <property type="component" value="Unassembled WGS sequence"/>
</dbReference>
<accession>A0A0P9D533</accession>
<gene>
    <name evidence="2" type="ORF">SE17_12235</name>
</gene>
<proteinExistence type="predicted"/>
<organism evidence="2 3">
    <name type="scientific">Kouleothrix aurantiaca</name>
    <dbReference type="NCBI Taxonomy" id="186479"/>
    <lineage>
        <taxon>Bacteria</taxon>
        <taxon>Bacillati</taxon>
        <taxon>Chloroflexota</taxon>
        <taxon>Chloroflexia</taxon>
        <taxon>Chloroflexales</taxon>
        <taxon>Roseiflexineae</taxon>
        <taxon>Roseiflexaceae</taxon>
        <taxon>Kouleothrix</taxon>
    </lineage>
</organism>
<dbReference type="EMBL" id="LJCR01000374">
    <property type="protein sequence ID" value="KPV52990.1"/>
    <property type="molecule type" value="Genomic_DNA"/>
</dbReference>
<feature type="non-terminal residue" evidence="2">
    <location>
        <position position="129"/>
    </location>
</feature>
<dbReference type="AlphaFoldDB" id="A0A0P9D533"/>
<protein>
    <submittedName>
        <fullName evidence="2">Dynamin</fullName>
    </submittedName>
</protein>
<evidence type="ECO:0000259" key="1">
    <source>
        <dbReference type="Pfam" id="PF00350"/>
    </source>
</evidence>
<dbReference type="Gene3D" id="3.40.50.300">
    <property type="entry name" value="P-loop containing nucleotide triphosphate hydrolases"/>
    <property type="match status" value="1"/>
</dbReference>
<dbReference type="SUPFAM" id="SSF52540">
    <property type="entry name" value="P-loop containing nucleoside triphosphate hydrolases"/>
    <property type="match status" value="1"/>
</dbReference>
<name>A0A0P9D533_9CHLR</name>
<dbReference type="PANTHER" id="PTHR43681:SF1">
    <property type="entry name" value="SARCALUMENIN"/>
    <property type="match status" value="1"/>
</dbReference>
<dbReference type="InterPro" id="IPR027417">
    <property type="entry name" value="P-loop_NTPase"/>
</dbReference>
<dbReference type="InterPro" id="IPR045063">
    <property type="entry name" value="Dynamin_N"/>
</dbReference>
<dbReference type="PANTHER" id="PTHR43681">
    <property type="entry name" value="TRANSMEMBRANE GTPASE FZO"/>
    <property type="match status" value="1"/>
</dbReference>
<sequence length="129" mass="14324">MRGALTRFGADVAPADNRTLDDTIAHLDELFLLVIAGEFNSGKSSFINALLGDKVVTEGVTPTTDRITLLRYAAEPGEHNVEEFLMERGFPADVLKRLTIVDTPGTNAIIRRHEELTREFIPRSDLVLF</sequence>
<reference evidence="2 3" key="1">
    <citation type="submission" date="2015-09" db="EMBL/GenBank/DDBJ databases">
        <title>Draft genome sequence of Kouleothrix aurantiaca JCM 19913.</title>
        <authorList>
            <person name="Hemp J."/>
        </authorList>
    </citation>
    <scope>NUCLEOTIDE SEQUENCE [LARGE SCALE GENOMIC DNA]</scope>
    <source>
        <strain evidence="2 3">COM-B</strain>
    </source>
</reference>
<comment type="caution">
    <text evidence="2">The sequence shown here is derived from an EMBL/GenBank/DDBJ whole genome shotgun (WGS) entry which is preliminary data.</text>
</comment>
<evidence type="ECO:0000313" key="2">
    <source>
        <dbReference type="EMBL" id="KPV52990.1"/>
    </source>
</evidence>
<evidence type="ECO:0000313" key="3">
    <source>
        <dbReference type="Proteomes" id="UP000050509"/>
    </source>
</evidence>
<dbReference type="Pfam" id="PF00350">
    <property type="entry name" value="Dynamin_N"/>
    <property type="match status" value="1"/>
</dbReference>
<feature type="domain" description="Dynamin N-terminal" evidence="1">
    <location>
        <begin position="34"/>
        <end position="80"/>
    </location>
</feature>
<keyword evidence="3" id="KW-1185">Reference proteome</keyword>
<dbReference type="InterPro" id="IPR051943">
    <property type="entry name" value="TRAFAC_Dynamin-like_GTPase"/>
</dbReference>